<evidence type="ECO:0000256" key="7">
    <source>
        <dbReference type="SAM" id="Phobius"/>
    </source>
</evidence>
<dbReference type="AlphaFoldDB" id="A0A5J4ZLF1"/>
<gene>
    <name evidence="8" type="ORF">F0562_016068</name>
</gene>
<evidence type="ECO:0000256" key="2">
    <source>
        <dbReference type="ARBA" id="ARBA00007863"/>
    </source>
</evidence>
<evidence type="ECO:0000256" key="6">
    <source>
        <dbReference type="ARBA" id="ARBA00023136"/>
    </source>
</evidence>
<keyword evidence="9" id="KW-1185">Reference proteome</keyword>
<keyword evidence="4 7" id="KW-0812">Transmembrane</keyword>
<comment type="similarity">
    <text evidence="2">Belongs to the SLC35F solute transporter family.</text>
</comment>
<name>A0A5J4ZLF1_9ASTE</name>
<dbReference type="InterPro" id="IPR052221">
    <property type="entry name" value="SLC35F_Transporter"/>
</dbReference>
<keyword evidence="3" id="KW-0813">Transport</keyword>
<dbReference type="PANTHER" id="PTHR14233">
    <property type="entry name" value="DUF914-RELATED"/>
    <property type="match status" value="1"/>
</dbReference>
<comment type="subcellular location">
    <subcellularLocation>
        <location evidence="1">Membrane</location>
        <topology evidence="1">Multi-pass membrane protein</topology>
    </subcellularLocation>
</comment>
<feature type="transmembrane region" description="Helical" evidence="7">
    <location>
        <begin position="7"/>
        <end position="26"/>
    </location>
</feature>
<dbReference type="PANTHER" id="PTHR14233:SF18">
    <property type="entry name" value="OS05G0444300 PROTEIN"/>
    <property type="match status" value="1"/>
</dbReference>
<sequence>MSGSTMCSLSVLTLDMWAVVIRIFFYHQQVDSLYYLSFAIVVLGLIIYSKTEEDPTPEPLPENENLNAQYQLLDDESGEPRNKAVAL</sequence>
<accession>A0A5J4ZLF1</accession>
<evidence type="ECO:0000256" key="4">
    <source>
        <dbReference type="ARBA" id="ARBA00022692"/>
    </source>
</evidence>
<dbReference type="InterPro" id="IPR009262">
    <property type="entry name" value="SLC35_F1/F2/F6"/>
</dbReference>
<protein>
    <submittedName>
        <fullName evidence="8">Uncharacterized protein</fullName>
    </submittedName>
</protein>
<dbReference type="Pfam" id="PF06027">
    <property type="entry name" value="SLC35F"/>
    <property type="match status" value="1"/>
</dbReference>
<feature type="transmembrane region" description="Helical" evidence="7">
    <location>
        <begin position="32"/>
        <end position="48"/>
    </location>
</feature>
<evidence type="ECO:0000313" key="8">
    <source>
        <dbReference type="EMBL" id="KAA8518594.1"/>
    </source>
</evidence>
<evidence type="ECO:0000313" key="9">
    <source>
        <dbReference type="Proteomes" id="UP000325577"/>
    </source>
</evidence>
<dbReference type="GO" id="GO:0016020">
    <property type="term" value="C:membrane"/>
    <property type="evidence" value="ECO:0007669"/>
    <property type="project" value="UniProtKB-SubCell"/>
</dbReference>
<dbReference type="Proteomes" id="UP000325577">
    <property type="component" value="Linkage Group LG7"/>
</dbReference>
<reference evidence="8 9" key="1">
    <citation type="submission" date="2019-09" db="EMBL/GenBank/DDBJ databases">
        <title>A chromosome-level genome assembly of the Chinese tupelo Nyssa sinensis.</title>
        <authorList>
            <person name="Yang X."/>
            <person name="Kang M."/>
            <person name="Yang Y."/>
            <person name="Xiong H."/>
            <person name="Wang M."/>
            <person name="Zhang Z."/>
            <person name="Wang Z."/>
            <person name="Wu H."/>
            <person name="Ma T."/>
            <person name="Liu J."/>
            <person name="Xi Z."/>
        </authorList>
    </citation>
    <scope>NUCLEOTIDE SEQUENCE [LARGE SCALE GENOMIC DNA]</scope>
    <source>
        <strain evidence="8">J267</strain>
        <tissue evidence="8">Leaf</tissue>
    </source>
</reference>
<dbReference type="GO" id="GO:0022857">
    <property type="term" value="F:transmembrane transporter activity"/>
    <property type="evidence" value="ECO:0007669"/>
    <property type="project" value="InterPro"/>
</dbReference>
<evidence type="ECO:0000256" key="3">
    <source>
        <dbReference type="ARBA" id="ARBA00022448"/>
    </source>
</evidence>
<dbReference type="EMBL" id="CM018050">
    <property type="protein sequence ID" value="KAA8518594.1"/>
    <property type="molecule type" value="Genomic_DNA"/>
</dbReference>
<keyword evidence="6 7" id="KW-0472">Membrane</keyword>
<keyword evidence="5 7" id="KW-1133">Transmembrane helix</keyword>
<organism evidence="8 9">
    <name type="scientific">Nyssa sinensis</name>
    <dbReference type="NCBI Taxonomy" id="561372"/>
    <lineage>
        <taxon>Eukaryota</taxon>
        <taxon>Viridiplantae</taxon>
        <taxon>Streptophyta</taxon>
        <taxon>Embryophyta</taxon>
        <taxon>Tracheophyta</taxon>
        <taxon>Spermatophyta</taxon>
        <taxon>Magnoliopsida</taxon>
        <taxon>eudicotyledons</taxon>
        <taxon>Gunneridae</taxon>
        <taxon>Pentapetalae</taxon>
        <taxon>asterids</taxon>
        <taxon>Cornales</taxon>
        <taxon>Nyssaceae</taxon>
        <taxon>Nyssa</taxon>
    </lineage>
</organism>
<evidence type="ECO:0000256" key="1">
    <source>
        <dbReference type="ARBA" id="ARBA00004141"/>
    </source>
</evidence>
<evidence type="ECO:0000256" key="5">
    <source>
        <dbReference type="ARBA" id="ARBA00022989"/>
    </source>
</evidence>
<dbReference type="OrthoDB" id="429955at2759"/>
<proteinExistence type="inferred from homology"/>